<dbReference type="EMBL" id="CP158453">
    <property type="protein sequence ID" value="XBX97773.1"/>
    <property type="molecule type" value="Genomic_DNA"/>
</dbReference>
<dbReference type="GO" id="GO:0030313">
    <property type="term" value="C:cell envelope"/>
    <property type="evidence" value="ECO:0007669"/>
    <property type="project" value="UniProtKB-SubCell"/>
</dbReference>
<keyword evidence="2" id="KW-0812">Transmembrane</keyword>
<evidence type="ECO:0000259" key="3">
    <source>
        <dbReference type="Pfam" id="PF07940"/>
    </source>
</evidence>
<dbReference type="InterPro" id="IPR008929">
    <property type="entry name" value="Chondroitin_lyas"/>
</dbReference>
<sequence>MEMRPFICKWLSYLNLMEKITGEVEKLKKKNIYLFLILFSAVVIAFFFYHYNKKDGEKQSNTEKQLSSNYPSSKEILDDLKKNSPDKIHPRLMAKSTDFQNIKGSLNSDIYLKKWYGQLSKSAENLLSKPTVKYEKNDGKRLLPISRTVLNRTVVLSMMYRLSGNRKYAERAWTELKAAAYFPDWNPSHFLDTAEMANAVGIGYDWLYDYLSPEQKEILQRALIHKAFYPALEVYHHSKSISGVPWNTAFNNWNTIVNGGLITSALAIADESPLTEKVSGEVLKNAIKSVQHSLNFYSKDGGFAEGPDYWVYATKYVAFFLSSLDSSLGTDYGLSQSPGLSQTGYYYIYMNGPGGLFNLGDSSNRINDLSQLLWFSDKYHNEKFAYPALKLYNPMNIIWYKKTIKNNTDSSDLPLDKLFRRKDIGIVTMRSSWDDLGAMFIGVHAGSNKANHGDLDIGTFVLDALGERWAEDLGADNYNLTGYFDTKKKRWTYYRKSTEGQNTLVINPSTQPNQKVNASGKIEHFIFKSNKASVTVDLTNAYMDAESIERKISLVRNRKKAIVEDHIKLMKDSDIYWSMHTRANIFLSANKKSAVLTRDDKVLFAKIISPSEANFSHTDAKPLEISDEIKNQNNNQGIRKLMINLQHVKSTKIIVEFFIE</sequence>
<dbReference type="AlphaFoldDB" id="A0AAU7WES8"/>
<evidence type="ECO:0000256" key="2">
    <source>
        <dbReference type="SAM" id="Phobius"/>
    </source>
</evidence>
<dbReference type="PANTHER" id="PTHR38045:SF1">
    <property type="entry name" value="HEPARINASE II_III-LIKE PROTEIN"/>
    <property type="match status" value="1"/>
</dbReference>
<name>A0AAU7WES8_9BACI</name>
<evidence type="ECO:0000256" key="1">
    <source>
        <dbReference type="ARBA" id="ARBA00004196"/>
    </source>
</evidence>
<feature type="transmembrane region" description="Helical" evidence="2">
    <location>
        <begin position="32"/>
        <end position="51"/>
    </location>
</feature>
<keyword evidence="2" id="KW-1133">Transmembrane helix</keyword>
<protein>
    <submittedName>
        <fullName evidence="4">Heparinase II/III family protein</fullName>
    </submittedName>
</protein>
<dbReference type="SUPFAM" id="SSF48230">
    <property type="entry name" value="Chondroitin AC/alginate lyase"/>
    <property type="match status" value="1"/>
</dbReference>
<dbReference type="GeneID" id="93260972"/>
<accession>A0AAU7WES8</accession>
<reference evidence="4" key="1">
    <citation type="submission" date="2024-06" db="EMBL/GenBank/DDBJ databases">
        <authorList>
            <person name="Huang C.H."/>
            <person name="Ting Y.S."/>
            <person name="Cheng Y.H."/>
        </authorList>
    </citation>
    <scope>NUCLEOTIDE SEQUENCE</scope>
    <source>
        <strain evidence="4">TCI803</strain>
    </source>
</reference>
<dbReference type="Pfam" id="PF07940">
    <property type="entry name" value="Hepar_II_III_C"/>
    <property type="match status" value="1"/>
</dbReference>
<comment type="subcellular location">
    <subcellularLocation>
        <location evidence="1">Cell envelope</location>
    </subcellularLocation>
</comment>
<gene>
    <name evidence="4" type="ORF">ABR335_15185</name>
</gene>
<dbReference type="InterPro" id="IPR012480">
    <property type="entry name" value="Hepar_II_III_C"/>
</dbReference>
<dbReference type="GO" id="GO:0016829">
    <property type="term" value="F:lyase activity"/>
    <property type="evidence" value="ECO:0007669"/>
    <property type="project" value="InterPro"/>
</dbReference>
<dbReference type="Gene3D" id="2.70.98.70">
    <property type="match status" value="1"/>
</dbReference>
<dbReference type="RefSeq" id="WP_350346349.1">
    <property type="nucleotide sequence ID" value="NZ_CP158453.1"/>
</dbReference>
<dbReference type="PANTHER" id="PTHR38045">
    <property type="entry name" value="CHROMOSOME 1, WHOLE GENOME SHOTGUN SEQUENCE"/>
    <property type="match status" value="1"/>
</dbReference>
<dbReference type="Gene3D" id="1.50.10.100">
    <property type="entry name" value="Chondroitin AC/alginate lyase"/>
    <property type="match status" value="1"/>
</dbReference>
<organism evidence="4">
    <name type="scientific">Heyndrickxia faecalis</name>
    <dbReference type="NCBI Taxonomy" id="2824910"/>
    <lineage>
        <taxon>Bacteria</taxon>
        <taxon>Bacillati</taxon>
        <taxon>Bacillota</taxon>
        <taxon>Bacilli</taxon>
        <taxon>Bacillales</taxon>
        <taxon>Bacillaceae</taxon>
        <taxon>Heyndrickxia</taxon>
    </lineage>
</organism>
<proteinExistence type="predicted"/>
<keyword evidence="2" id="KW-0472">Membrane</keyword>
<feature type="domain" description="Heparinase II/III-like C-terminal" evidence="3">
    <location>
        <begin position="421"/>
        <end position="605"/>
    </location>
</feature>
<evidence type="ECO:0000313" key="4">
    <source>
        <dbReference type="EMBL" id="XBX97773.1"/>
    </source>
</evidence>